<gene>
    <name evidence="2" type="ORF">HNQ52_002043</name>
</gene>
<evidence type="ECO:0008006" key="4">
    <source>
        <dbReference type="Google" id="ProtNLM"/>
    </source>
</evidence>
<protein>
    <recommendedName>
        <fullName evidence="4">Histidine kinase</fullName>
    </recommendedName>
</protein>
<dbReference type="EMBL" id="JACHHP010000003">
    <property type="protein sequence ID" value="MBB5208501.1"/>
    <property type="molecule type" value="Genomic_DNA"/>
</dbReference>
<proteinExistence type="predicted"/>
<comment type="caution">
    <text evidence="2">The sequence shown here is derived from an EMBL/GenBank/DDBJ whole genome shotgun (WGS) entry which is preliminary data.</text>
</comment>
<feature type="signal peptide" evidence="1">
    <location>
        <begin position="1"/>
        <end position="24"/>
    </location>
</feature>
<dbReference type="Proteomes" id="UP000521199">
    <property type="component" value="Unassembled WGS sequence"/>
</dbReference>
<reference evidence="2 3" key="1">
    <citation type="submission" date="2020-08" db="EMBL/GenBank/DDBJ databases">
        <title>Genomic Encyclopedia of Type Strains, Phase IV (KMG-IV): sequencing the most valuable type-strain genomes for metagenomic binning, comparative biology and taxonomic classification.</title>
        <authorList>
            <person name="Goeker M."/>
        </authorList>
    </citation>
    <scope>NUCLEOTIDE SEQUENCE [LARGE SCALE GENOMIC DNA]</scope>
    <source>
        <strain evidence="2 3">DSM 24163</strain>
    </source>
</reference>
<dbReference type="RefSeq" id="WP_246387762.1">
    <property type="nucleotide sequence ID" value="NZ_JACHHP010000003.1"/>
</dbReference>
<feature type="chain" id="PRO_5031095449" description="Histidine kinase" evidence="1">
    <location>
        <begin position="25"/>
        <end position="163"/>
    </location>
</feature>
<sequence length="163" mass="17565">MNLPSPLLLLLLLSASLLAAPASAADKADPLVKRHLEARGTPYEVDEDNDYAITVDMGDGRTQLVYVMSNVHRVDGLAVREIWSNGYQSLEKGMLPAKVANRLLEHSHEVILGSWVKQGDGYAVFVVKIPADASADQLDSAIDTAAASADLIEKEFTGETDAF</sequence>
<keyword evidence="3" id="KW-1185">Reference proteome</keyword>
<accession>A0A7W8D8E7</accession>
<organism evidence="2 3">
    <name type="scientific">Chiayiivirga flava</name>
    <dbReference type="NCBI Taxonomy" id="659595"/>
    <lineage>
        <taxon>Bacteria</taxon>
        <taxon>Pseudomonadati</taxon>
        <taxon>Pseudomonadota</taxon>
        <taxon>Gammaproteobacteria</taxon>
        <taxon>Lysobacterales</taxon>
        <taxon>Lysobacteraceae</taxon>
        <taxon>Chiayiivirga</taxon>
    </lineage>
</organism>
<keyword evidence="1" id="KW-0732">Signal</keyword>
<evidence type="ECO:0000313" key="3">
    <source>
        <dbReference type="Proteomes" id="UP000521199"/>
    </source>
</evidence>
<name>A0A7W8D8E7_9GAMM</name>
<dbReference type="AlphaFoldDB" id="A0A7W8D8E7"/>
<evidence type="ECO:0000313" key="2">
    <source>
        <dbReference type="EMBL" id="MBB5208501.1"/>
    </source>
</evidence>
<evidence type="ECO:0000256" key="1">
    <source>
        <dbReference type="SAM" id="SignalP"/>
    </source>
</evidence>